<dbReference type="AlphaFoldDB" id="A0A3N9US59"/>
<evidence type="ECO:0000313" key="2">
    <source>
        <dbReference type="Proteomes" id="UP000274033"/>
    </source>
</evidence>
<accession>A0A3N9US59</accession>
<dbReference type="OrthoDB" id="2966478at2"/>
<dbReference type="EMBL" id="RRCT01000004">
    <property type="protein sequence ID" value="RQW75372.1"/>
    <property type="molecule type" value="Genomic_DNA"/>
</dbReference>
<reference evidence="1 2" key="1">
    <citation type="journal article" date="2013" name="J. Microbiol.">
        <title>Lysinibacillus chungkukjangi sp. nov., isolated from Chungkukjang, Korean fermented soybean food.</title>
        <authorList>
            <person name="Kim S.J."/>
            <person name="Jang Y.H."/>
            <person name="Hamada M."/>
            <person name="Ahn J.H."/>
            <person name="Weon H.Y."/>
            <person name="Suzuki K."/>
            <person name="Whang K.S."/>
            <person name="Kwon S.W."/>
        </authorList>
    </citation>
    <scope>NUCLEOTIDE SEQUENCE [LARGE SCALE GENOMIC DNA]</scope>
    <source>
        <strain evidence="1 2">MCCC 1A12701</strain>
    </source>
</reference>
<dbReference type="Pfam" id="PF19785">
    <property type="entry name" value="UPF0738"/>
    <property type="match status" value="1"/>
</dbReference>
<name>A0A3N9US59_9BACI</name>
<gene>
    <name evidence="1" type="ORF">EBB45_06385</name>
</gene>
<sequence>MRNIYTVEQFEILHNELHFSLNENGAAIQITPAGQVIADSDQLSFIYLVEEGNEFSYLSFPQSIWSSLVQLLQHELTPYIVIGNERKELVNFNDELQMLIFNIEGNDNYGSLFVTAVENEFQVILQNDTI</sequence>
<protein>
    <submittedName>
        <fullName evidence="1">Uncharacterized protein</fullName>
    </submittedName>
</protein>
<proteinExistence type="predicted"/>
<organism evidence="1 2">
    <name type="scientific">Lysinibacillus composti</name>
    <dbReference type="NCBI Taxonomy" id="720633"/>
    <lineage>
        <taxon>Bacteria</taxon>
        <taxon>Bacillati</taxon>
        <taxon>Bacillota</taxon>
        <taxon>Bacilli</taxon>
        <taxon>Bacillales</taxon>
        <taxon>Bacillaceae</taxon>
        <taxon>Lysinibacillus</taxon>
    </lineage>
</organism>
<dbReference type="RefSeq" id="WP_124763674.1">
    <property type="nucleotide sequence ID" value="NZ_JAFBDY010000003.1"/>
</dbReference>
<keyword evidence="2" id="KW-1185">Reference proteome</keyword>
<dbReference type="InterPro" id="IPR020908">
    <property type="entry name" value="UPF0738"/>
</dbReference>
<dbReference type="Proteomes" id="UP000274033">
    <property type="component" value="Unassembled WGS sequence"/>
</dbReference>
<comment type="caution">
    <text evidence="1">The sequence shown here is derived from an EMBL/GenBank/DDBJ whole genome shotgun (WGS) entry which is preliminary data.</text>
</comment>
<evidence type="ECO:0000313" key="1">
    <source>
        <dbReference type="EMBL" id="RQW75372.1"/>
    </source>
</evidence>